<keyword evidence="2" id="KW-1185">Reference proteome</keyword>
<dbReference type="EMBL" id="JAHUTI010094305">
    <property type="protein sequence ID" value="MED6262748.1"/>
    <property type="molecule type" value="Genomic_DNA"/>
</dbReference>
<reference evidence="1 2" key="1">
    <citation type="submission" date="2021-07" db="EMBL/GenBank/DDBJ databases">
        <authorList>
            <person name="Palmer J.M."/>
        </authorList>
    </citation>
    <scope>NUCLEOTIDE SEQUENCE [LARGE SCALE GENOMIC DNA]</scope>
    <source>
        <strain evidence="1 2">AT_MEX2019</strain>
        <tissue evidence="1">Muscle</tissue>
    </source>
</reference>
<name>A0ABU7CIY3_9TELE</name>
<proteinExistence type="predicted"/>
<feature type="non-terminal residue" evidence="1">
    <location>
        <position position="1"/>
    </location>
</feature>
<comment type="caution">
    <text evidence="1">The sequence shown here is derived from an EMBL/GenBank/DDBJ whole genome shotgun (WGS) entry which is preliminary data.</text>
</comment>
<dbReference type="Proteomes" id="UP001345963">
    <property type="component" value="Unassembled WGS sequence"/>
</dbReference>
<gene>
    <name evidence="1" type="ORF">ATANTOWER_025185</name>
</gene>
<evidence type="ECO:0000313" key="2">
    <source>
        <dbReference type="Proteomes" id="UP001345963"/>
    </source>
</evidence>
<organism evidence="1 2">
    <name type="scientific">Ataeniobius toweri</name>
    <dbReference type="NCBI Taxonomy" id="208326"/>
    <lineage>
        <taxon>Eukaryota</taxon>
        <taxon>Metazoa</taxon>
        <taxon>Chordata</taxon>
        <taxon>Craniata</taxon>
        <taxon>Vertebrata</taxon>
        <taxon>Euteleostomi</taxon>
        <taxon>Actinopterygii</taxon>
        <taxon>Neopterygii</taxon>
        <taxon>Teleostei</taxon>
        <taxon>Neoteleostei</taxon>
        <taxon>Acanthomorphata</taxon>
        <taxon>Ovalentaria</taxon>
        <taxon>Atherinomorphae</taxon>
        <taxon>Cyprinodontiformes</taxon>
        <taxon>Goodeidae</taxon>
        <taxon>Ataeniobius</taxon>
    </lineage>
</organism>
<protein>
    <submittedName>
        <fullName evidence="1">Uncharacterized protein</fullName>
    </submittedName>
</protein>
<sequence length="71" mass="7715">SLECGLSAANHLPPPGAAVACESRERQVWLVPVNWKSIRGWIASTSLPECFALQRTQTKPGSLVVTGHFRT</sequence>
<evidence type="ECO:0000313" key="1">
    <source>
        <dbReference type="EMBL" id="MED6262748.1"/>
    </source>
</evidence>
<accession>A0ABU7CIY3</accession>